<gene>
    <name evidence="6" type="ORF">ACFFJ8_35870</name>
</gene>
<sequence>MKSIDQHKGNTKSDMVYDFIKEQIITGIYKPDGRIIIRDVAQQLGVSDIPVREAIKRLAADGLLETKSHSGARVAPINTETLEEIFLIRIELETLSTRLASKAASTEEIDALERLVDEMDDSINKQDLNAYSLSNRAFHQQLYRASHAQVLIDMVENLFLRSENSKMVFHYDPDRLRHSNEEHRSIVNAIRERDEEKAARIIRSQKETGFNVVLNALRISRMLQGGESKS</sequence>
<dbReference type="Proteomes" id="UP001589818">
    <property type="component" value="Unassembled WGS sequence"/>
</dbReference>
<evidence type="ECO:0000256" key="2">
    <source>
        <dbReference type="ARBA" id="ARBA00023125"/>
    </source>
</evidence>
<evidence type="ECO:0000256" key="3">
    <source>
        <dbReference type="ARBA" id="ARBA00023163"/>
    </source>
</evidence>
<dbReference type="InterPro" id="IPR036388">
    <property type="entry name" value="WH-like_DNA-bd_sf"/>
</dbReference>
<dbReference type="RefSeq" id="WP_204821386.1">
    <property type="nucleotide sequence ID" value="NZ_JANHOF010000012.1"/>
</dbReference>
<dbReference type="Pfam" id="PF00392">
    <property type="entry name" value="GntR"/>
    <property type="match status" value="1"/>
</dbReference>
<dbReference type="CDD" id="cd07377">
    <property type="entry name" value="WHTH_GntR"/>
    <property type="match status" value="1"/>
</dbReference>
<organism evidence="6 7">
    <name type="scientific">Paenibacillus mendelii</name>
    <dbReference type="NCBI Taxonomy" id="206163"/>
    <lineage>
        <taxon>Bacteria</taxon>
        <taxon>Bacillati</taxon>
        <taxon>Bacillota</taxon>
        <taxon>Bacilli</taxon>
        <taxon>Bacillales</taxon>
        <taxon>Paenibacillaceae</taxon>
        <taxon>Paenibacillus</taxon>
    </lineage>
</organism>
<dbReference type="InterPro" id="IPR036390">
    <property type="entry name" value="WH_DNA-bd_sf"/>
</dbReference>
<evidence type="ECO:0000313" key="6">
    <source>
        <dbReference type="EMBL" id="MFC0396716.1"/>
    </source>
</evidence>
<dbReference type="SUPFAM" id="SSF48008">
    <property type="entry name" value="GntR ligand-binding domain-like"/>
    <property type="match status" value="1"/>
</dbReference>
<dbReference type="SUPFAM" id="SSF46785">
    <property type="entry name" value="Winged helix' DNA-binding domain"/>
    <property type="match status" value="1"/>
</dbReference>
<evidence type="ECO:0000259" key="5">
    <source>
        <dbReference type="PROSITE" id="PS50949"/>
    </source>
</evidence>
<reference evidence="6 7" key="1">
    <citation type="submission" date="2024-09" db="EMBL/GenBank/DDBJ databases">
        <authorList>
            <person name="Sun Q."/>
            <person name="Mori K."/>
        </authorList>
    </citation>
    <scope>NUCLEOTIDE SEQUENCE [LARGE SCALE GENOMIC DNA]</scope>
    <source>
        <strain evidence="6 7">CCM 4839</strain>
    </source>
</reference>
<keyword evidence="4" id="KW-0175">Coiled coil</keyword>
<name>A0ABV6JLK9_9BACL</name>
<dbReference type="SMART" id="SM00345">
    <property type="entry name" value="HTH_GNTR"/>
    <property type="match status" value="1"/>
</dbReference>
<accession>A0ABV6JLK9</accession>
<dbReference type="PANTHER" id="PTHR43537">
    <property type="entry name" value="TRANSCRIPTIONAL REGULATOR, GNTR FAMILY"/>
    <property type="match status" value="1"/>
</dbReference>
<evidence type="ECO:0000256" key="4">
    <source>
        <dbReference type="SAM" id="Coils"/>
    </source>
</evidence>
<dbReference type="Gene3D" id="1.10.10.10">
    <property type="entry name" value="Winged helix-like DNA-binding domain superfamily/Winged helix DNA-binding domain"/>
    <property type="match status" value="1"/>
</dbReference>
<dbReference type="PANTHER" id="PTHR43537:SF24">
    <property type="entry name" value="GLUCONATE OPERON TRANSCRIPTIONAL REPRESSOR"/>
    <property type="match status" value="1"/>
</dbReference>
<feature type="coiled-coil region" evidence="4">
    <location>
        <begin position="102"/>
        <end position="129"/>
    </location>
</feature>
<keyword evidence="2" id="KW-0238">DNA-binding</keyword>
<dbReference type="InterPro" id="IPR011711">
    <property type="entry name" value="GntR_C"/>
</dbReference>
<keyword evidence="1" id="KW-0805">Transcription regulation</keyword>
<dbReference type="InterPro" id="IPR000524">
    <property type="entry name" value="Tscrpt_reg_HTH_GntR"/>
</dbReference>
<comment type="caution">
    <text evidence="6">The sequence shown here is derived from an EMBL/GenBank/DDBJ whole genome shotgun (WGS) entry which is preliminary data.</text>
</comment>
<dbReference type="SMART" id="SM00895">
    <property type="entry name" value="FCD"/>
    <property type="match status" value="1"/>
</dbReference>
<proteinExistence type="predicted"/>
<keyword evidence="7" id="KW-1185">Reference proteome</keyword>
<evidence type="ECO:0000313" key="7">
    <source>
        <dbReference type="Proteomes" id="UP001589818"/>
    </source>
</evidence>
<dbReference type="Gene3D" id="1.20.120.530">
    <property type="entry name" value="GntR ligand-binding domain-like"/>
    <property type="match status" value="1"/>
</dbReference>
<evidence type="ECO:0000256" key="1">
    <source>
        <dbReference type="ARBA" id="ARBA00023015"/>
    </source>
</evidence>
<protein>
    <submittedName>
        <fullName evidence="6">GntR family transcriptional regulator</fullName>
    </submittedName>
</protein>
<dbReference type="EMBL" id="JBHLVF010000064">
    <property type="protein sequence ID" value="MFC0396716.1"/>
    <property type="molecule type" value="Genomic_DNA"/>
</dbReference>
<keyword evidence="3" id="KW-0804">Transcription</keyword>
<dbReference type="InterPro" id="IPR008920">
    <property type="entry name" value="TF_FadR/GntR_C"/>
</dbReference>
<feature type="domain" description="HTH gntR-type" evidence="5">
    <location>
        <begin position="10"/>
        <end position="77"/>
    </location>
</feature>
<dbReference type="Pfam" id="PF07729">
    <property type="entry name" value="FCD"/>
    <property type="match status" value="1"/>
</dbReference>
<dbReference type="PROSITE" id="PS50949">
    <property type="entry name" value="HTH_GNTR"/>
    <property type="match status" value="1"/>
</dbReference>